<comment type="caution">
    <text evidence="7">The sequence shown here is derived from an EMBL/GenBank/DDBJ whole genome shotgun (WGS) entry which is preliminary data.</text>
</comment>
<evidence type="ECO:0000313" key="7">
    <source>
        <dbReference type="EMBL" id="MCG2429720.1"/>
    </source>
</evidence>
<dbReference type="Gene3D" id="2.30.30.40">
    <property type="entry name" value="SH3 Domains"/>
    <property type="match status" value="1"/>
</dbReference>
<dbReference type="Pfam" id="PF07719">
    <property type="entry name" value="TPR_2"/>
    <property type="match status" value="1"/>
</dbReference>
<feature type="transmembrane region" description="Helical" evidence="4">
    <location>
        <begin position="171"/>
        <end position="194"/>
    </location>
</feature>
<dbReference type="Gene3D" id="1.25.40.10">
    <property type="entry name" value="Tetratricopeptide repeat domain"/>
    <property type="match status" value="1"/>
</dbReference>
<feature type="transmembrane region" description="Helical" evidence="4">
    <location>
        <begin position="142"/>
        <end position="164"/>
    </location>
</feature>
<keyword evidence="8" id="KW-1185">Reference proteome</keyword>
<dbReference type="SMART" id="SM00287">
    <property type="entry name" value="SH3b"/>
    <property type="match status" value="1"/>
</dbReference>
<proteinExistence type="predicted"/>
<dbReference type="InterPro" id="IPR003646">
    <property type="entry name" value="SH3-like_bac-type"/>
</dbReference>
<evidence type="ECO:0000313" key="8">
    <source>
        <dbReference type="Proteomes" id="UP001139462"/>
    </source>
</evidence>
<accession>A0A9X1U3D9</accession>
<sequence length="262" mass="29717">MKTNILNINSLFQKKLFILTMMFFLSFSAFAQNTALFDQGKELYKNGKYQQAINAWMQILESGHHSAELYFNLGNAQYKLNHIGPSVYYYEKALQLAPNDPDIKNNLAFAENARIDAIEPLPETFFSKWYSSIAGIFTFNGWAILAVVSSLSFVALFLLYYFAFTEKKKRLLFASSMFAGLFLLVSLTMAFLTYDDFTKKQPAIIFASEIEVKTEPTMGSNVAFVLHEGTKVQISAKDGNWYRITLADGKDGWIPASDLKQL</sequence>
<dbReference type="AlphaFoldDB" id="A0A9X1U3D9"/>
<gene>
    <name evidence="7" type="ORF">K8344_01190</name>
</gene>
<keyword evidence="2 3" id="KW-0802">TPR repeat</keyword>
<dbReference type="InterPro" id="IPR013105">
    <property type="entry name" value="TPR_2"/>
</dbReference>
<evidence type="ECO:0000259" key="6">
    <source>
        <dbReference type="PROSITE" id="PS51781"/>
    </source>
</evidence>
<keyword evidence="4" id="KW-1133">Transmembrane helix</keyword>
<dbReference type="PROSITE" id="PS50005">
    <property type="entry name" value="TPR"/>
    <property type="match status" value="1"/>
</dbReference>
<keyword evidence="4" id="KW-0472">Membrane</keyword>
<keyword evidence="4" id="KW-0812">Transmembrane</keyword>
<reference evidence="7" key="1">
    <citation type="submission" date="2021-09" db="EMBL/GenBank/DDBJ databases">
        <title>Genome of Aequorivita sp. strain F64183.</title>
        <authorList>
            <person name="Wang Y."/>
        </authorList>
    </citation>
    <scope>NUCLEOTIDE SEQUENCE</scope>
    <source>
        <strain evidence="7">F64183</strain>
    </source>
</reference>
<dbReference type="RefSeq" id="WP_237606446.1">
    <property type="nucleotide sequence ID" value="NZ_JAIRBB010000001.1"/>
</dbReference>
<evidence type="ECO:0000256" key="4">
    <source>
        <dbReference type="SAM" id="Phobius"/>
    </source>
</evidence>
<dbReference type="PROSITE" id="PS51781">
    <property type="entry name" value="SH3B"/>
    <property type="match status" value="1"/>
</dbReference>
<dbReference type="SUPFAM" id="SSF48452">
    <property type="entry name" value="TPR-like"/>
    <property type="match status" value="1"/>
</dbReference>
<dbReference type="Pfam" id="PF08239">
    <property type="entry name" value="SH3_3"/>
    <property type="match status" value="1"/>
</dbReference>
<keyword evidence="5" id="KW-0732">Signal</keyword>
<organism evidence="7 8">
    <name type="scientific">Aequorivita xiaoshiensis</name>
    <dbReference type="NCBI Taxonomy" id="2874476"/>
    <lineage>
        <taxon>Bacteria</taxon>
        <taxon>Pseudomonadati</taxon>
        <taxon>Bacteroidota</taxon>
        <taxon>Flavobacteriia</taxon>
        <taxon>Flavobacteriales</taxon>
        <taxon>Flavobacteriaceae</taxon>
        <taxon>Aequorivita</taxon>
    </lineage>
</organism>
<feature type="chain" id="PRO_5040779053" evidence="5">
    <location>
        <begin position="32"/>
        <end position="262"/>
    </location>
</feature>
<feature type="signal peptide" evidence="5">
    <location>
        <begin position="1"/>
        <end position="31"/>
    </location>
</feature>
<keyword evidence="1" id="KW-0677">Repeat</keyword>
<dbReference type="EMBL" id="JAIRBB010000001">
    <property type="protein sequence ID" value="MCG2429720.1"/>
    <property type="molecule type" value="Genomic_DNA"/>
</dbReference>
<dbReference type="InterPro" id="IPR019734">
    <property type="entry name" value="TPR_rpt"/>
</dbReference>
<dbReference type="PROSITE" id="PS50293">
    <property type="entry name" value="TPR_REGION"/>
    <property type="match status" value="1"/>
</dbReference>
<dbReference type="Proteomes" id="UP001139462">
    <property type="component" value="Unassembled WGS sequence"/>
</dbReference>
<feature type="repeat" description="TPR" evidence="3">
    <location>
        <begin position="67"/>
        <end position="100"/>
    </location>
</feature>
<dbReference type="SMART" id="SM00028">
    <property type="entry name" value="TPR"/>
    <property type="match status" value="2"/>
</dbReference>
<dbReference type="InterPro" id="IPR011990">
    <property type="entry name" value="TPR-like_helical_dom_sf"/>
</dbReference>
<protein>
    <submittedName>
        <fullName evidence="7">Tetratricopeptide repeat protein</fullName>
    </submittedName>
</protein>
<evidence type="ECO:0000256" key="5">
    <source>
        <dbReference type="SAM" id="SignalP"/>
    </source>
</evidence>
<evidence type="ECO:0000256" key="1">
    <source>
        <dbReference type="ARBA" id="ARBA00022737"/>
    </source>
</evidence>
<evidence type="ECO:0000256" key="3">
    <source>
        <dbReference type="PROSITE-ProRule" id="PRU00339"/>
    </source>
</evidence>
<name>A0A9X1U3D9_9FLAO</name>
<feature type="domain" description="SH3b" evidence="6">
    <location>
        <begin position="200"/>
        <end position="262"/>
    </location>
</feature>
<evidence type="ECO:0000256" key="2">
    <source>
        <dbReference type="ARBA" id="ARBA00022803"/>
    </source>
</evidence>